<dbReference type="SUPFAM" id="SSF56112">
    <property type="entry name" value="Protein kinase-like (PK-like)"/>
    <property type="match status" value="1"/>
</dbReference>
<name>A0A8T0G9K8_CERPU</name>
<evidence type="ECO:0000313" key="3">
    <source>
        <dbReference type="Proteomes" id="UP000822688"/>
    </source>
</evidence>
<dbReference type="PANTHER" id="PTHR44329">
    <property type="entry name" value="SERINE/THREONINE-PROTEIN KINASE TNNI3K-RELATED"/>
    <property type="match status" value="1"/>
</dbReference>
<dbReference type="InterPro" id="IPR001245">
    <property type="entry name" value="Ser-Thr/Tyr_kinase_cat_dom"/>
</dbReference>
<dbReference type="InterPro" id="IPR051681">
    <property type="entry name" value="Ser/Thr_Kinases-Pseudokinases"/>
</dbReference>
<dbReference type="PANTHER" id="PTHR44329:SF260">
    <property type="entry name" value="PROTEIN KINASE DOMAIN-CONTAINING PROTEIN"/>
    <property type="match status" value="1"/>
</dbReference>
<organism evidence="2 3">
    <name type="scientific">Ceratodon purpureus</name>
    <name type="common">Fire moss</name>
    <name type="synonym">Dicranum purpureum</name>
    <dbReference type="NCBI Taxonomy" id="3225"/>
    <lineage>
        <taxon>Eukaryota</taxon>
        <taxon>Viridiplantae</taxon>
        <taxon>Streptophyta</taxon>
        <taxon>Embryophyta</taxon>
        <taxon>Bryophyta</taxon>
        <taxon>Bryophytina</taxon>
        <taxon>Bryopsida</taxon>
        <taxon>Dicranidae</taxon>
        <taxon>Pseudoditrichales</taxon>
        <taxon>Ditrichaceae</taxon>
        <taxon>Ceratodon</taxon>
    </lineage>
</organism>
<dbReference type="GO" id="GO:0005524">
    <property type="term" value="F:ATP binding"/>
    <property type="evidence" value="ECO:0007669"/>
    <property type="project" value="InterPro"/>
</dbReference>
<sequence>MAEQEYMHPPSDAGNAGLYEKLEIYTRHVNERCIKAVSKVDSCKFNNKQCAYLASKLEGLVECSSSFLRAAQCEPCSSGIVEKWVETFKLMLILSKQIDDFVQSCCKEEWIQTAMTMTNTSEYVSSLGCNVEICKVACEGFLEERGGTENFTAVELQRFTWAELDKMYKKEVGIVKKKAEEDLVTLRDKATAELDGERDKVAKYLLRLLSKVQGRQIKDKKSLRASIFNWRVRRGRKLGKGATASVYEATWLGLRVAQKVFVGLDNPHFEEEVTNLAPLRHPNITSMFYCEQKNGNSSIIMELMDEDLHTYLHNRGICHLR</sequence>
<keyword evidence="3" id="KW-1185">Reference proteome</keyword>
<dbReference type="InterPro" id="IPR000719">
    <property type="entry name" value="Prot_kinase_dom"/>
</dbReference>
<evidence type="ECO:0000313" key="2">
    <source>
        <dbReference type="EMBL" id="KAG0554679.1"/>
    </source>
</evidence>
<reference evidence="2" key="1">
    <citation type="submission" date="2020-06" db="EMBL/GenBank/DDBJ databases">
        <title>WGS assembly of Ceratodon purpureus strain R40.</title>
        <authorList>
            <person name="Carey S.B."/>
            <person name="Jenkins J."/>
            <person name="Shu S."/>
            <person name="Lovell J.T."/>
            <person name="Sreedasyam A."/>
            <person name="Maumus F."/>
            <person name="Tiley G.P."/>
            <person name="Fernandez-Pozo N."/>
            <person name="Barry K."/>
            <person name="Chen C."/>
            <person name="Wang M."/>
            <person name="Lipzen A."/>
            <person name="Daum C."/>
            <person name="Saski C.A."/>
            <person name="Payton A.C."/>
            <person name="Mcbreen J.C."/>
            <person name="Conrad R.E."/>
            <person name="Kollar L.M."/>
            <person name="Olsson S."/>
            <person name="Huttunen S."/>
            <person name="Landis J.B."/>
            <person name="Wickett N.J."/>
            <person name="Johnson M.G."/>
            <person name="Rensing S.A."/>
            <person name="Grimwood J."/>
            <person name="Schmutz J."/>
            <person name="Mcdaniel S.F."/>
        </authorList>
    </citation>
    <scope>NUCLEOTIDE SEQUENCE</scope>
    <source>
        <strain evidence="2">R40</strain>
    </source>
</reference>
<dbReference type="Proteomes" id="UP000822688">
    <property type="component" value="Chromosome 12"/>
</dbReference>
<dbReference type="Pfam" id="PF07714">
    <property type="entry name" value="PK_Tyr_Ser-Thr"/>
    <property type="match status" value="1"/>
</dbReference>
<dbReference type="InterPro" id="IPR011009">
    <property type="entry name" value="Kinase-like_dom_sf"/>
</dbReference>
<accession>A0A8T0G9K8</accession>
<dbReference type="EMBL" id="CM026433">
    <property type="protein sequence ID" value="KAG0554679.1"/>
    <property type="molecule type" value="Genomic_DNA"/>
</dbReference>
<proteinExistence type="predicted"/>
<dbReference type="GO" id="GO:0004674">
    <property type="term" value="F:protein serine/threonine kinase activity"/>
    <property type="evidence" value="ECO:0007669"/>
    <property type="project" value="TreeGrafter"/>
</dbReference>
<dbReference type="AlphaFoldDB" id="A0A8T0G9K8"/>
<feature type="domain" description="Protein kinase" evidence="1">
    <location>
        <begin position="232"/>
        <end position="321"/>
    </location>
</feature>
<gene>
    <name evidence="2" type="ORF">KC19_12G110000</name>
</gene>
<dbReference type="PROSITE" id="PS50011">
    <property type="entry name" value="PROTEIN_KINASE_DOM"/>
    <property type="match status" value="1"/>
</dbReference>
<evidence type="ECO:0000259" key="1">
    <source>
        <dbReference type="PROSITE" id="PS50011"/>
    </source>
</evidence>
<protein>
    <recommendedName>
        <fullName evidence="1">Protein kinase domain-containing protein</fullName>
    </recommendedName>
</protein>
<comment type="caution">
    <text evidence="2">The sequence shown here is derived from an EMBL/GenBank/DDBJ whole genome shotgun (WGS) entry which is preliminary data.</text>
</comment>
<dbReference type="Gene3D" id="1.10.510.10">
    <property type="entry name" value="Transferase(Phosphotransferase) domain 1"/>
    <property type="match status" value="1"/>
</dbReference>